<dbReference type="EMBL" id="POUA01000028">
    <property type="protein sequence ID" value="PZG53120.1"/>
    <property type="molecule type" value="Genomic_DNA"/>
</dbReference>
<evidence type="ECO:0000313" key="3">
    <source>
        <dbReference type="EMBL" id="PZG53120.1"/>
    </source>
</evidence>
<reference evidence="3 4" key="1">
    <citation type="submission" date="2018-01" db="EMBL/GenBank/DDBJ databases">
        <title>Draft genome sequence of Sphaerisporangium sp. 7K107.</title>
        <authorList>
            <person name="Sahin N."/>
            <person name="Saygin H."/>
            <person name="Ay H."/>
        </authorList>
    </citation>
    <scope>NUCLEOTIDE SEQUENCE [LARGE SCALE GENOMIC DNA]</scope>
    <source>
        <strain evidence="3 4">7K107</strain>
    </source>
</reference>
<sequence>MTMPAEEPTIGEVARTLNRFVEDTQRRFSELSTTIHILVTRDLYEAHRSAMQEDIAQLRDELKAERDRKTADRRMVVAALISAGLSLIVAIVAAALLLALGIK</sequence>
<keyword evidence="2" id="KW-0812">Transmembrane</keyword>
<proteinExistence type="predicted"/>
<evidence type="ECO:0000256" key="2">
    <source>
        <dbReference type="SAM" id="Phobius"/>
    </source>
</evidence>
<organism evidence="3 4">
    <name type="scientific">Spongiactinospora gelatinilytica</name>
    <dbReference type="NCBI Taxonomy" id="2666298"/>
    <lineage>
        <taxon>Bacteria</taxon>
        <taxon>Bacillati</taxon>
        <taxon>Actinomycetota</taxon>
        <taxon>Actinomycetes</taxon>
        <taxon>Streptosporangiales</taxon>
        <taxon>Streptosporangiaceae</taxon>
        <taxon>Spongiactinospora</taxon>
    </lineage>
</organism>
<comment type="caution">
    <text evidence="3">The sequence shown here is derived from an EMBL/GenBank/DDBJ whole genome shotgun (WGS) entry which is preliminary data.</text>
</comment>
<dbReference type="AlphaFoldDB" id="A0A2W2HRB7"/>
<protein>
    <submittedName>
        <fullName evidence="3">Uncharacterized protein</fullName>
    </submittedName>
</protein>
<evidence type="ECO:0000256" key="1">
    <source>
        <dbReference type="SAM" id="Coils"/>
    </source>
</evidence>
<feature type="transmembrane region" description="Helical" evidence="2">
    <location>
        <begin position="76"/>
        <end position="102"/>
    </location>
</feature>
<keyword evidence="1" id="KW-0175">Coiled coil</keyword>
<feature type="coiled-coil region" evidence="1">
    <location>
        <begin position="41"/>
        <end position="68"/>
    </location>
</feature>
<gene>
    <name evidence="3" type="ORF">C1I98_06065</name>
</gene>
<dbReference type="Proteomes" id="UP000248544">
    <property type="component" value="Unassembled WGS sequence"/>
</dbReference>
<keyword evidence="2" id="KW-0472">Membrane</keyword>
<keyword evidence="4" id="KW-1185">Reference proteome</keyword>
<dbReference type="SUPFAM" id="SSF58100">
    <property type="entry name" value="Bacterial hemolysins"/>
    <property type="match status" value="1"/>
</dbReference>
<keyword evidence="2" id="KW-1133">Transmembrane helix</keyword>
<dbReference type="RefSeq" id="WP_111166083.1">
    <property type="nucleotide sequence ID" value="NZ_POUA01000028.1"/>
</dbReference>
<accession>A0A2W2HRB7</accession>
<evidence type="ECO:0000313" key="4">
    <source>
        <dbReference type="Proteomes" id="UP000248544"/>
    </source>
</evidence>
<name>A0A2W2HRB7_9ACTN</name>